<protein>
    <submittedName>
        <fullName evidence="1">Putative e3 ubiquitin ligase</fullName>
    </submittedName>
</protein>
<evidence type="ECO:0000313" key="1">
    <source>
        <dbReference type="EMBL" id="NOV48545.1"/>
    </source>
</evidence>
<organism evidence="1">
    <name type="scientific">Xenopsylla cheopis</name>
    <name type="common">Oriental rat flea</name>
    <name type="synonym">Pulex cheopis</name>
    <dbReference type="NCBI Taxonomy" id="163159"/>
    <lineage>
        <taxon>Eukaryota</taxon>
        <taxon>Metazoa</taxon>
        <taxon>Ecdysozoa</taxon>
        <taxon>Arthropoda</taxon>
        <taxon>Hexapoda</taxon>
        <taxon>Insecta</taxon>
        <taxon>Pterygota</taxon>
        <taxon>Neoptera</taxon>
        <taxon>Endopterygota</taxon>
        <taxon>Siphonaptera</taxon>
        <taxon>Pulicidae</taxon>
        <taxon>Xenopsyllinae</taxon>
        <taxon>Xenopsylla</taxon>
    </lineage>
</organism>
<proteinExistence type="predicted"/>
<dbReference type="EMBL" id="GIIL01004819">
    <property type="protein sequence ID" value="NOV48545.1"/>
    <property type="molecule type" value="Transcribed_RNA"/>
</dbReference>
<name>A0A6M2DQG3_XENCH</name>
<sequence length="284" mass="33465">MKTQCKSAARCRKCANSHEEKECNENINYYCALCGDNHAADSKECVMFKKNKNIKEIMAMQNIPYNEAKEIVFNKKNSRFADSLKVNTNSLEGDRHFPKLGRDITKNTAKYINGSNMEDKKARNEEYKEGNRFEIISGLKDKQKEYDEEVISKIYKPKNTIMKIEKRNIRRNINRYKNKEITDPNDTDVSEFTINKVNKEEEKRICDLKIQLKEMIKSFRLKIYSKENLNKEEIVENLEKEIDFICNSNAIEEPLLAHVNDIKKKGDKDALRFQYEKEFSSIKR</sequence>
<reference evidence="1" key="1">
    <citation type="submission" date="2020-03" db="EMBL/GenBank/DDBJ databases">
        <title>Transcriptomic Profiling of the Digestive Tract of the Rat Flea, Xenopsylla cheopis, Following Blood Feeding and Infection with Yersinia pestis.</title>
        <authorList>
            <person name="Bland D.M."/>
            <person name="Martens C.A."/>
            <person name="Virtaneva K."/>
            <person name="Kanakabandi K."/>
            <person name="Long D."/>
            <person name="Rosenke R."/>
            <person name="Saturday G.A."/>
            <person name="Hoyt F.H."/>
            <person name="Bruno D.P."/>
            <person name="Ribeiro J.M.C."/>
            <person name="Hinnebusch J."/>
        </authorList>
    </citation>
    <scope>NUCLEOTIDE SEQUENCE</scope>
</reference>
<accession>A0A6M2DQG3</accession>
<dbReference type="AlphaFoldDB" id="A0A6M2DQG3"/>